<accession>A0AAD5TD59</accession>
<dbReference type="Proteomes" id="UP001211907">
    <property type="component" value="Unassembled WGS sequence"/>
</dbReference>
<dbReference type="GO" id="GO:0016787">
    <property type="term" value="F:hydrolase activity"/>
    <property type="evidence" value="ECO:0007669"/>
    <property type="project" value="InterPro"/>
</dbReference>
<dbReference type="SUPFAM" id="SSF53474">
    <property type="entry name" value="alpha/beta-Hydrolases"/>
    <property type="match status" value="1"/>
</dbReference>
<dbReference type="PANTHER" id="PTHR17630:SF44">
    <property type="entry name" value="PROTEIN AIM2"/>
    <property type="match status" value="1"/>
</dbReference>
<dbReference type="EMBL" id="JADGJH010000153">
    <property type="protein sequence ID" value="KAJ3135796.1"/>
    <property type="molecule type" value="Genomic_DNA"/>
</dbReference>
<proteinExistence type="predicted"/>
<dbReference type="Gene3D" id="3.40.50.1820">
    <property type="entry name" value="alpha/beta hydrolase"/>
    <property type="match status" value="1"/>
</dbReference>
<organism evidence="2 3">
    <name type="scientific">Physocladia obscura</name>
    <dbReference type="NCBI Taxonomy" id="109957"/>
    <lineage>
        <taxon>Eukaryota</taxon>
        <taxon>Fungi</taxon>
        <taxon>Fungi incertae sedis</taxon>
        <taxon>Chytridiomycota</taxon>
        <taxon>Chytridiomycota incertae sedis</taxon>
        <taxon>Chytridiomycetes</taxon>
        <taxon>Chytridiales</taxon>
        <taxon>Chytriomycetaceae</taxon>
        <taxon>Physocladia</taxon>
    </lineage>
</organism>
<dbReference type="AlphaFoldDB" id="A0AAD5TD59"/>
<sequence length="269" mass="29120">MSSIACCKGVVESGVGTGRVEQIGGHSAYVAWPAENSNDGESANKLTLVVIATDIFGFTLPNSRLIADRFASRGFACVVPDLFNGSEMPADIMDSLEKNGNSKFGYAKAFLRFLSLFPLFILRNSSDKGCTIITEVIAALNVSHSFEKVAVQGYCWGGSIAIKIAQKPDIADVVAAAHPGGMIKIPGDIELIQKPIYFVLAEIDNQIGIKEREKIKNSLAKKQQIKSKVDWFEGVEHGFAVRGSTSDPHVNAQKDKAFEASIEFFNSQN</sequence>
<dbReference type="InterPro" id="IPR002925">
    <property type="entry name" value="Dienelactn_hydro"/>
</dbReference>
<name>A0AAD5TD59_9FUNG</name>
<dbReference type="InterPro" id="IPR029058">
    <property type="entry name" value="AB_hydrolase_fold"/>
</dbReference>
<dbReference type="Pfam" id="PF01738">
    <property type="entry name" value="DLH"/>
    <property type="match status" value="1"/>
</dbReference>
<reference evidence="2" key="1">
    <citation type="submission" date="2020-05" db="EMBL/GenBank/DDBJ databases">
        <title>Phylogenomic resolution of chytrid fungi.</title>
        <authorList>
            <person name="Stajich J.E."/>
            <person name="Amses K."/>
            <person name="Simmons R."/>
            <person name="Seto K."/>
            <person name="Myers J."/>
            <person name="Bonds A."/>
            <person name="Quandt C.A."/>
            <person name="Barry K."/>
            <person name="Liu P."/>
            <person name="Grigoriev I."/>
            <person name="Longcore J.E."/>
            <person name="James T.Y."/>
        </authorList>
    </citation>
    <scope>NUCLEOTIDE SEQUENCE</scope>
    <source>
        <strain evidence="2">JEL0513</strain>
    </source>
</reference>
<feature type="domain" description="Dienelactone hydrolase" evidence="1">
    <location>
        <begin position="43"/>
        <end position="267"/>
    </location>
</feature>
<evidence type="ECO:0000313" key="3">
    <source>
        <dbReference type="Proteomes" id="UP001211907"/>
    </source>
</evidence>
<keyword evidence="3" id="KW-1185">Reference proteome</keyword>
<evidence type="ECO:0000313" key="2">
    <source>
        <dbReference type="EMBL" id="KAJ3135796.1"/>
    </source>
</evidence>
<evidence type="ECO:0000259" key="1">
    <source>
        <dbReference type="Pfam" id="PF01738"/>
    </source>
</evidence>
<comment type="caution">
    <text evidence="2">The sequence shown here is derived from an EMBL/GenBank/DDBJ whole genome shotgun (WGS) entry which is preliminary data.</text>
</comment>
<dbReference type="PANTHER" id="PTHR17630">
    <property type="entry name" value="DIENELACTONE HYDROLASE"/>
    <property type="match status" value="1"/>
</dbReference>
<protein>
    <recommendedName>
        <fullName evidence="1">Dienelactone hydrolase domain-containing protein</fullName>
    </recommendedName>
</protein>
<gene>
    <name evidence="2" type="ORF">HK100_002289</name>
</gene>